<gene>
    <name evidence="2" type="ORF">ElyMa_002954700</name>
</gene>
<organism evidence="2 3">
    <name type="scientific">Elysia marginata</name>
    <dbReference type="NCBI Taxonomy" id="1093978"/>
    <lineage>
        <taxon>Eukaryota</taxon>
        <taxon>Metazoa</taxon>
        <taxon>Spiralia</taxon>
        <taxon>Lophotrochozoa</taxon>
        <taxon>Mollusca</taxon>
        <taxon>Gastropoda</taxon>
        <taxon>Heterobranchia</taxon>
        <taxon>Euthyneura</taxon>
        <taxon>Panpulmonata</taxon>
        <taxon>Sacoglossa</taxon>
        <taxon>Placobranchoidea</taxon>
        <taxon>Plakobranchidae</taxon>
        <taxon>Elysia</taxon>
    </lineage>
</organism>
<evidence type="ECO:0000313" key="3">
    <source>
        <dbReference type="Proteomes" id="UP000762676"/>
    </source>
</evidence>
<dbReference type="Proteomes" id="UP000762676">
    <property type="component" value="Unassembled WGS sequence"/>
</dbReference>
<evidence type="ECO:0000256" key="1">
    <source>
        <dbReference type="SAM" id="MobiDB-lite"/>
    </source>
</evidence>
<reference evidence="2 3" key="1">
    <citation type="journal article" date="2021" name="Elife">
        <title>Chloroplast acquisition without the gene transfer in kleptoplastic sea slugs, Plakobranchus ocellatus.</title>
        <authorList>
            <person name="Maeda T."/>
            <person name="Takahashi S."/>
            <person name="Yoshida T."/>
            <person name="Shimamura S."/>
            <person name="Takaki Y."/>
            <person name="Nagai Y."/>
            <person name="Toyoda A."/>
            <person name="Suzuki Y."/>
            <person name="Arimoto A."/>
            <person name="Ishii H."/>
            <person name="Satoh N."/>
            <person name="Nishiyama T."/>
            <person name="Hasebe M."/>
            <person name="Maruyama T."/>
            <person name="Minagawa J."/>
            <person name="Obokata J."/>
            <person name="Shigenobu S."/>
        </authorList>
    </citation>
    <scope>NUCLEOTIDE SEQUENCE [LARGE SCALE GENOMIC DNA]</scope>
</reference>
<keyword evidence="3" id="KW-1185">Reference proteome</keyword>
<proteinExistence type="predicted"/>
<evidence type="ECO:0000313" key="2">
    <source>
        <dbReference type="EMBL" id="GFS06049.1"/>
    </source>
</evidence>
<accession>A0AAV4I6P4</accession>
<feature type="region of interest" description="Disordered" evidence="1">
    <location>
        <begin position="1"/>
        <end position="42"/>
    </location>
</feature>
<name>A0AAV4I6P4_9GAST</name>
<dbReference type="EMBL" id="BMAT01006091">
    <property type="protein sequence ID" value="GFS06049.1"/>
    <property type="molecule type" value="Genomic_DNA"/>
</dbReference>
<protein>
    <submittedName>
        <fullName evidence="2">Uncharacterized protein</fullName>
    </submittedName>
</protein>
<sequence length="74" mass="7864">MARSGGPRHAGNEGGARRIKTQTTETFGDDGSGPPTPPWDKAREVRTKAVALNGASSILCNLQNIIFVSFSINH</sequence>
<comment type="caution">
    <text evidence="2">The sequence shown here is derived from an EMBL/GenBank/DDBJ whole genome shotgun (WGS) entry which is preliminary data.</text>
</comment>
<dbReference type="AlphaFoldDB" id="A0AAV4I6P4"/>